<dbReference type="GO" id="GO:0032259">
    <property type="term" value="P:methylation"/>
    <property type="evidence" value="ECO:0007669"/>
    <property type="project" value="UniProtKB-KW"/>
</dbReference>
<dbReference type="GO" id="GO:0008168">
    <property type="term" value="F:methyltransferase activity"/>
    <property type="evidence" value="ECO:0007669"/>
    <property type="project" value="UniProtKB-KW"/>
</dbReference>
<evidence type="ECO:0000256" key="1">
    <source>
        <dbReference type="ARBA" id="ARBA00022679"/>
    </source>
</evidence>
<gene>
    <name evidence="3" type="ORF">SAMN05444126_101149</name>
</gene>
<dbReference type="OrthoDB" id="146133at2"/>
<dbReference type="InterPro" id="IPR029063">
    <property type="entry name" value="SAM-dependent_MTases_sf"/>
</dbReference>
<keyword evidence="1" id="KW-0808">Transferase</keyword>
<proteinExistence type="predicted"/>
<keyword evidence="4" id="KW-1185">Reference proteome</keyword>
<dbReference type="STRING" id="1464123.SAMN05444126_101149"/>
<sequence>MSDLARFMQARQWMKSNENFLVTWHAHVGYTMHLFDAFKSKRTVRDAAATYFLDEELLQCWVDVGLEIGHLKGKRDGKIRAVKSMLKYASASSPESVGILLREMMELHIPTLLEYPERMKSGIYRTYAGDAFGEVVAETSSLLEKAAVPAVLKCVKKHKPESVLDLGCGSGGYLSHIYEETSGVKLQGVEINEAVAKKAARRLNGRAEIFVGSISQFMEQTKQTYSMVMAHNILYYYPPSERTHLLKEFHRVLEKKGVVTIITPLMGAAAGQTFTTAFNAFMTAHTNLYPIPVQSELIKDAKEAGLKVKQIEPLIREGGWYLITLTK</sequence>
<dbReference type="RefSeq" id="WP_143057100.1">
    <property type="nucleotide sequence ID" value="NZ_FOGV01000001.1"/>
</dbReference>
<dbReference type="EMBL" id="FOGV01000001">
    <property type="protein sequence ID" value="SER45513.1"/>
    <property type="molecule type" value="Genomic_DNA"/>
</dbReference>
<dbReference type="AlphaFoldDB" id="A0A1H9PD64"/>
<comment type="caution">
    <text evidence="3">The sequence shown here is derived from an EMBL/GenBank/DDBJ whole genome shotgun (WGS) entry which is preliminary data.</text>
</comment>
<accession>A0A1H9PD64</accession>
<dbReference type="SUPFAM" id="SSF53335">
    <property type="entry name" value="S-adenosyl-L-methionine-dependent methyltransferases"/>
    <property type="match status" value="1"/>
</dbReference>
<dbReference type="Gene3D" id="3.40.50.150">
    <property type="entry name" value="Vaccinia Virus protein VP39"/>
    <property type="match status" value="1"/>
</dbReference>
<evidence type="ECO:0000313" key="4">
    <source>
        <dbReference type="Proteomes" id="UP000199318"/>
    </source>
</evidence>
<protein>
    <submittedName>
        <fullName evidence="3">Methyltransferase domain-containing protein</fullName>
    </submittedName>
</protein>
<dbReference type="CDD" id="cd02440">
    <property type="entry name" value="AdoMet_MTases"/>
    <property type="match status" value="1"/>
</dbReference>
<dbReference type="InterPro" id="IPR041698">
    <property type="entry name" value="Methyltransf_25"/>
</dbReference>
<dbReference type="Proteomes" id="UP000199318">
    <property type="component" value="Unassembled WGS sequence"/>
</dbReference>
<dbReference type="PANTHER" id="PTHR43861">
    <property type="entry name" value="TRANS-ACONITATE 2-METHYLTRANSFERASE-RELATED"/>
    <property type="match status" value="1"/>
</dbReference>
<evidence type="ECO:0000313" key="3">
    <source>
        <dbReference type="EMBL" id="SER45513.1"/>
    </source>
</evidence>
<feature type="domain" description="Methyltransferase" evidence="2">
    <location>
        <begin position="163"/>
        <end position="257"/>
    </location>
</feature>
<reference evidence="4" key="1">
    <citation type="submission" date="2016-10" db="EMBL/GenBank/DDBJ databases">
        <authorList>
            <person name="de Groot N.N."/>
        </authorList>
    </citation>
    <scope>NUCLEOTIDE SEQUENCE [LARGE SCALE GENOMIC DNA]</scope>
    <source>
        <strain evidence="4">10nlg</strain>
    </source>
</reference>
<keyword evidence="3" id="KW-0489">Methyltransferase</keyword>
<organism evidence="3 4">
    <name type="scientific">Salisediminibacterium halotolerans</name>
    <dbReference type="NCBI Taxonomy" id="517425"/>
    <lineage>
        <taxon>Bacteria</taxon>
        <taxon>Bacillati</taxon>
        <taxon>Bacillota</taxon>
        <taxon>Bacilli</taxon>
        <taxon>Bacillales</taxon>
        <taxon>Bacillaceae</taxon>
        <taxon>Salisediminibacterium</taxon>
    </lineage>
</organism>
<evidence type="ECO:0000259" key="2">
    <source>
        <dbReference type="Pfam" id="PF13649"/>
    </source>
</evidence>
<name>A0A1H9PD64_9BACI</name>
<dbReference type="Pfam" id="PF13649">
    <property type="entry name" value="Methyltransf_25"/>
    <property type="match status" value="1"/>
</dbReference>